<evidence type="ECO:0000313" key="4">
    <source>
        <dbReference type="Proteomes" id="UP000183015"/>
    </source>
</evidence>
<dbReference type="STRING" id="235985.SAMN05414137_10428"/>
<dbReference type="OrthoDB" id="4571023at2"/>
<dbReference type="eggNOG" id="COG2508">
    <property type="taxonomic scope" value="Bacteria"/>
</dbReference>
<gene>
    <name evidence="3" type="ORF">SAMN05414137_10428</name>
</gene>
<evidence type="ECO:0000259" key="1">
    <source>
        <dbReference type="Pfam" id="PF13556"/>
    </source>
</evidence>
<proteinExistence type="predicted"/>
<dbReference type="RefSeq" id="WP_042441881.1">
    <property type="nucleotide sequence ID" value="NZ_BBPN01000001.1"/>
</dbReference>
<dbReference type="AlphaFoldDB" id="A0A1H7KID4"/>
<keyword evidence="4" id="KW-1185">Reference proteome</keyword>
<evidence type="ECO:0000259" key="2">
    <source>
        <dbReference type="Pfam" id="PF14361"/>
    </source>
</evidence>
<dbReference type="InterPro" id="IPR051448">
    <property type="entry name" value="CdaR-like_regulators"/>
</dbReference>
<sequence length="414" mass="45108">MAEGASQLPLSPQARALAARCEGQVNELARRITREDFAVFPGYEVLPEDMKHTEMAATVRYGLRLFFTLVREDRVGRGEEFRLFQERAAQRAEEGWPLHLLLRTHLISRHALFRTLRAAAEPGEEAALAELADLLLGSSAEVIGAVAESYQVEQSALLVERREQRRTLARALLAGFPVLPGRLEEAGLQHGALVLAFDVAAPRTHSPEQPPSVALGRRLRRVQAVLERTFETEVLVVAEAEGGYALVPAEALGPRGAEPARVPDTLAARLGRTCEADVWLAAAAAPDGPRIASAGRTASEVLRLTRALGRRPGVYHLDDVLLEYHLSRSDEASAPLAALLDPLADRPELLDTLRAHLAHQQDRRATARELGLHPNTVDNRMARVGELIGIDVTAPRGYALALTALTLRDLRGPA</sequence>
<dbReference type="PANTHER" id="PTHR33744:SF1">
    <property type="entry name" value="DNA-BINDING TRANSCRIPTIONAL ACTIVATOR ADER"/>
    <property type="match status" value="1"/>
</dbReference>
<dbReference type="InterPro" id="IPR025736">
    <property type="entry name" value="PucR_C-HTH_dom"/>
</dbReference>
<feature type="domain" description="RsbT co-antagonist protein RsbRD N-terminal" evidence="2">
    <location>
        <begin position="27"/>
        <end position="165"/>
    </location>
</feature>
<dbReference type="Pfam" id="PF13556">
    <property type="entry name" value="HTH_30"/>
    <property type="match status" value="1"/>
</dbReference>
<dbReference type="Pfam" id="PF14361">
    <property type="entry name" value="RsbRD_N"/>
    <property type="match status" value="1"/>
</dbReference>
<organism evidence="3 4">
    <name type="scientific">Streptacidiphilus jiangxiensis</name>
    <dbReference type="NCBI Taxonomy" id="235985"/>
    <lineage>
        <taxon>Bacteria</taxon>
        <taxon>Bacillati</taxon>
        <taxon>Actinomycetota</taxon>
        <taxon>Actinomycetes</taxon>
        <taxon>Kitasatosporales</taxon>
        <taxon>Streptomycetaceae</taxon>
        <taxon>Streptacidiphilus</taxon>
    </lineage>
</organism>
<name>A0A1H7KID4_STRJI</name>
<dbReference type="Proteomes" id="UP000183015">
    <property type="component" value="Unassembled WGS sequence"/>
</dbReference>
<dbReference type="PANTHER" id="PTHR33744">
    <property type="entry name" value="CARBOHYDRATE DIACID REGULATOR"/>
    <property type="match status" value="1"/>
</dbReference>
<accession>A0A1H7KID4</accession>
<reference evidence="4" key="1">
    <citation type="submission" date="2016-10" db="EMBL/GenBank/DDBJ databases">
        <authorList>
            <person name="Varghese N."/>
        </authorList>
    </citation>
    <scope>NUCLEOTIDE SEQUENCE [LARGE SCALE GENOMIC DNA]</scope>
    <source>
        <strain evidence="4">DSM 45096 / BCRC 16803 / CGMCC 4.1857 / CIP 109030 / JCM 12277 / KCTC 19219 / NBRC 100920 / 33214</strain>
    </source>
</reference>
<dbReference type="EMBL" id="FOAZ01000004">
    <property type="protein sequence ID" value="SEK85687.1"/>
    <property type="molecule type" value="Genomic_DNA"/>
</dbReference>
<dbReference type="InterPro" id="IPR025751">
    <property type="entry name" value="RsbRD_N_dom"/>
</dbReference>
<evidence type="ECO:0000313" key="3">
    <source>
        <dbReference type="EMBL" id="SEK85687.1"/>
    </source>
</evidence>
<dbReference type="Gene3D" id="1.10.10.2840">
    <property type="entry name" value="PucR C-terminal helix-turn-helix domain"/>
    <property type="match status" value="1"/>
</dbReference>
<dbReference type="InterPro" id="IPR042070">
    <property type="entry name" value="PucR_C-HTH_sf"/>
</dbReference>
<protein>
    <submittedName>
        <fullName evidence="3">PucR C-terminal helix-turn-helix domain-containing protein</fullName>
    </submittedName>
</protein>
<feature type="domain" description="PucR C-terminal helix-turn-helix" evidence="1">
    <location>
        <begin position="349"/>
        <end position="405"/>
    </location>
</feature>